<sequence>MRVNAIFAAILSSVVVTAILAGFSQYENGAPKLVRSVATGVSIGIINTVLLHFMMKKKEGNAGGS</sequence>
<keyword evidence="1" id="KW-1133">Transmembrane helix</keyword>
<evidence type="ECO:0000313" key="2">
    <source>
        <dbReference type="EMBL" id="TWU43628.1"/>
    </source>
</evidence>
<dbReference type="AlphaFoldDB" id="A0A5C6E409"/>
<dbReference type="EMBL" id="SJPW01000017">
    <property type="protein sequence ID" value="TWU43628.1"/>
    <property type="molecule type" value="Genomic_DNA"/>
</dbReference>
<keyword evidence="1" id="KW-0472">Membrane</keyword>
<feature type="transmembrane region" description="Helical" evidence="1">
    <location>
        <begin position="37"/>
        <end position="55"/>
    </location>
</feature>
<protein>
    <submittedName>
        <fullName evidence="2">Uncharacterized protein</fullName>
    </submittedName>
</protein>
<comment type="caution">
    <text evidence="2">The sequence shown here is derived from an EMBL/GenBank/DDBJ whole genome shotgun (WGS) entry which is preliminary data.</text>
</comment>
<gene>
    <name evidence="2" type="ORF">Poly51_62830</name>
</gene>
<name>A0A5C6E409_9BACT</name>
<evidence type="ECO:0000256" key="1">
    <source>
        <dbReference type="SAM" id="Phobius"/>
    </source>
</evidence>
<dbReference type="Proteomes" id="UP000318288">
    <property type="component" value="Unassembled WGS sequence"/>
</dbReference>
<keyword evidence="3" id="KW-1185">Reference proteome</keyword>
<organism evidence="2 3">
    <name type="scientific">Rubripirellula tenax</name>
    <dbReference type="NCBI Taxonomy" id="2528015"/>
    <lineage>
        <taxon>Bacteria</taxon>
        <taxon>Pseudomonadati</taxon>
        <taxon>Planctomycetota</taxon>
        <taxon>Planctomycetia</taxon>
        <taxon>Pirellulales</taxon>
        <taxon>Pirellulaceae</taxon>
        <taxon>Rubripirellula</taxon>
    </lineage>
</organism>
<evidence type="ECO:0000313" key="3">
    <source>
        <dbReference type="Proteomes" id="UP000318288"/>
    </source>
</evidence>
<keyword evidence="1" id="KW-0812">Transmembrane</keyword>
<proteinExistence type="predicted"/>
<accession>A0A5C6E409</accession>
<reference evidence="2 3" key="1">
    <citation type="submission" date="2019-02" db="EMBL/GenBank/DDBJ databases">
        <title>Deep-cultivation of Planctomycetes and their phenomic and genomic characterization uncovers novel biology.</title>
        <authorList>
            <person name="Wiegand S."/>
            <person name="Jogler M."/>
            <person name="Boedeker C."/>
            <person name="Pinto D."/>
            <person name="Vollmers J."/>
            <person name="Rivas-Marin E."/>
            <person name="Kohn T."/>
            <person name="Peeters S.H."/>
            <person name="Heuer A."/>
            <person name="Rast P."/>
            <person name="Oberbeckmann S."/>
            <person name="Bunk B."/>
            <person name="Jeske O."/>
            <person name="Meyerdierks A."/>
            <person name="Storesund J.E."/>
            <person name="Kallscheuer N."/>
            <person name="Luecker S."/>
            <person name="Lage O.M."/>
            <person name="Pohl T."/>
            <person name="Merkel B.J."/>
            <person name="Hornburger P."/>
            <person name="Mueller R.-W."/>
            <person name="Bruemmer F."/>
            <person name="Labrenz M."/>
            <person name="Spormann A.M."/>
            <person name="Op Den Camp H."/>
            <person name="Overmann J."/>
            <person name="Amann R."/>
            <person name="Jetten M.S.M."/>
            <person name="Mascher T."/>
            <person name="Medema M.H."/>
            <person name="Devos D.P."/>
            <person name="Kaster A.-K."/>
            <person name="Ovreas L."/>
            <person name="Rohde M."/>
            <person name="Galperin M.Y."/>
            <person name="Jogler C."/>
        </authorList>
    </citation>
    <scope>NUCLEOTIDE SEQUENCE [LARGE SCALE GENOMIC DNA]</scope>
    <source>
        <strain evidence="2 3">Poly51</strain>
    </source>
</reference>